<dbReference type="InterPro" id="IPR040871">
    <property type="entry name" value="HopA1"/>
</dbReference>
<dbReference type="RefSeq" id="WP_109741224.1">
    <property type="nucleotide sequence ID" value="NZ_QGGO01000002.1"/>
</dbReference>
<dbReference type="AlphaFoldDB" id="A0A316EHC8"/>
<gene>
    <name evidence="1" type="ORF">LV89_00438</name>
</gene>
<keyword evidence="2" id="KW-1185">Reference proteome</keyword>
<evidence type="ECO:0000313" key="2">
    <source>
        <dbReference type="Proteomes" id="UP000245489"/>
    </source>
</evidence>
<reference evidence="1 2" key="1">
    <citation type="submission" date="2018-05" db="EMBL/GenBank/DDBJ databases">
        <title>Genomic Encyclopedia of Archaeal and Bacterial Type Strains, Phase II (KMG-II): from individual species to whole genera.</title>
        <authorList>
            <person name="Goeker M."/>
        </authorList>
    </citation>
    <scope>NUCLEOTIDE SEQUENCE [LARGE SCALE GENOMIC DNA]</scope>
    <source>
        <strain evidence="1 2">DSM 22214</strain>
    </source>
</reference>
<comment type="caution">
    <text evidence="1">The sequence shown here is derived from an EMBL/GenBank/DDBJ whole genome shotgun (WGS) entry which is preliminary data.</text>
</comment>
<sequence length="569" mass="67191">MSELLKDDIRTLLQAFPIKEDIIDIKNIVGCSNAKDKMYESYKKNIPLLGVQSDEVIENVKPFFQDFNIRRFWFKDSQNKIAIKEGQTMAFQEGINIILKPGMYVDGGEAEESKKEDRYKEFVYVYYPQKIKLAIENFYVYTYGEYLLRNTNQPIIRFYFSLVPDVSKVRTLTNEIREYFNQRKIPFQYKTPHKLANFGRADTLVLYVAQNHYFYVIEFIISLIKANTDILRKEIPLFVKEIAKGVGFAEDPFFAGKDSFGEHRCALVYEAINEIAKNNKTVSIDEIIDYIKTKGYNTEEFYRNPYTNFDYSFDKESKENVFDMRIGKIYYFPYNRVALNCGLELMERAVWIDKNTFTWFSYNEDGGQKFYKMLDENEKLEIFSFLDKLLKIKYNRSRFPQKVIRIIEEKVGDYKKNQTNYSENLKELLKESKESYQEILDSLSSIDEADVSSLFSKSKTFLQKIAIDRTKIYSMIEDNVNEFIDSWSSANTTSEHIHGIDIMKLSKSEVFREATRIYYKYAKPNYPITNKFTNYEYCPTSKGKLQMGIIMLFVYCPSLFEEPPQQKES</sequence>
<proteinExistence type="predicted"/>
<accession>A0A316EHC8</accession>
<protein>
    <submittedName>
        <fullName evidence="1">Uncharacterized protein</fullName>
    </submittedName>
</protein>
<dbReference type="Proteomes" id="UP000245489">
    <property type="component" value="Unassembled WGS sequence"/>
</dbReference>
<name>A0A316EHC8_9BACT</name>
<dbReference type="OrthoDB" id="939976at2"/>
<organism evidence="1 2">
    <name type="scientific">Arcicella aurantiaca</name>
    <dbReference type="NCBI Taxonomy" id="591202"/>
    <lineage>
        <taxon>Bacteria</taxon>
        <taxon>Pseudomonadati</taxon>
        <taxon>Bacteroidota</taxon>
        <taxon>Cytophagia</taxon>
        <taxon>Cytophagales</taxon>
        <taxon>Flectobacillaceae</taxon>
        <taxon>Arcicella</taxon>
    </lineage>
</organism>
<evidence type="ECO:0000313" key="1">
    <source>
        <dbReference type="EMBL" id="PWK28885.1"/>
    </source>
</evidence>
<dbReference type="Pfam" id="PF17914">
    <property type="entry name" value="HopA1"/>
    <property type="match status" value="1"/>
</dbReference>
<dbReference type="EMBL" id="QGGO01000002">
    <property type="protein sequence ID" value="PWK28885.1"/>
    <property type="molecule type" value="Genomic_DNA"/>
</dbReference>